<dbReference type="InterPro" id="IPR029062">
    <property type="entry name" value="Class_I_gatase-like"/>
</dbReference>
<dbReference type="EMBL" id="JANAWD010000465">
    <property type="protein sequence ID" value="KAJ3479061.1"/>
    <property type="molecule type" value="Genomic_DNA"/>
</dbReference>
<evidence type="ECO:0000256" key="1">
    <source>
        <dbReference type="ARBA" id="ARBA00008345"/>
    </source>
</evidence>
<dbReference type="PROSITE" id="PS01236">
    <property type="entry name" value="PDXT_SNO_1"/>
    <property type="match status" value="1"/>
</dbReference>
<dbReference type="GO" id="GO:0008614">
    <property type="term" value="P:pyridoxine metabolic process"/>
    <property type="evidence" value="ECO:0007669"/>
    <property type="project" value="TreeGrafter"/>
</dbReference>
<organism evidence="7 8">
    <name type="scientific">Meripilus lineatus</name>
    <dbReference type="NCBI Taxonomy" id="2056292"/>
    <lineage>
        <taxon>Eukaryota</taxon>
        <taxon>Fungi</taxon>
        <taxon>Dikarya</taxon>
        <taxon>Basidiomycota</taxon>
        <taxon>Agaricomycotina</taxon>
        <taxon>Agaricomycetes</taxon>
        <taxon>Polyporales</taxon>
        <taxon>Meripilaceae</taxon>
        <taxon>Meripilus</taxon>
    </lineage>
</organism>
<evidence type="ECO:0000313" key="7">
    <source>
        <dbReference type="EMBL" id="KAJ3479061.1"/>
    </source>
</evidence>
<keyword evidence="3" id="KW-0378">Hydrolase</keyword>
<dbReference type="SUPFAM" id="SSF51735">
    <property type="entry name" value="NAD(P)-binding Rossmann-fold domains"/>
    <property type="match status" value="1"/>
</dbReference>
<keyword evidence="8" id="KW-1185">Reference proteome</keyword>
<dbReference type="Pfam" id="PF01174">
    <property type="entry name" value="SNO"/>
    <property type="match status" value="2"/>
</dbReference>
<dbReference type="Gene3D" id="3.40.50.720">
    <property type="entry name" value="NAD(P)-binding Rossmann-like Domain"/>
    <property type="match status" value="1"/>
</dbReference>
<name>A0AAD5V0W4_9APHY</name>
<dbReference type="Pfam" id="PF00106">
    <property type="entry name" value="adh_short"/>
    <property type="match status" value="1"/>
</dbReference>
<comment type="caution">
    <text evidence="7">The sequence shown here is derived from an EMBL/GenBank/DDBJ whole genome shotgun (WGS) entry which is preliminary data.</text>
</comment>
<dbReference type="GO" id="GO:0004359">
    <property type="term" value="F:glutaminase activity"/>
    <property type="evidence" value="ECO:0007669"/>
    <property type="project" value="UniProtKB-EC"/>
</dbReference>
<dbReference type="HAMAP" id="MF_01615">
    <property type="entry name" value="PdxT"/>
    <property type="match status" value="1"/>
</dbReference>
<dbReference type="Gene3D" id="3.40.50.880">
    <property type="match status" value="1"/>
</dbReference>
<accession>A0AAD5V0W4</accession>
<dbReference type="InterPro" id="IPR002347">
    <property type="entry name" value="SDR_fam"/>
</dbReference>
<keyword evidence="5" id="KW-0456">Lyase</keyword>
<evidence type="ECO:0000256" key="2">
    <source>
        <dbReference type="ARBA" id="ARBA00012918"/>
    </source>
</evidence>
<evidence type="ECO:0000256" key="4">
    <source>
        <dbReference type="ARBA" id="ARBA00022962"/>
    </source>
</evidence>
<dbReference type="PANTHER" id="PTHR31559">
    <property type="entry name" value="PYRIDOXAL 5'-PHOSPHATE SYNTHASE SUBUNIT SNO"/>
    <property type="match status" value="1"/>
</dbReference>
<comment type="catalytic activity">
    <reaction evidence="6">
        <text>L-glutamine + H2O = L-glutamate + NH4(+)</text>
        <dbReference type="Rhea" id="RHEA:15889"/>
        <dbReference type="ChEBI" id="CHEBI:15377"/>
        <dbReference type="ChEBI" id="CHEBI:28938"/>
        <dbReference type="ChEBI" id="CHEBI:29985"/>
        <dbReference type="ChEBI" id="CHEBI:58359"/>
        <dbReference type="EC" id="3.5.1.2"/>
    </reaction>
</comment>
<dbReference type="CDD" id="cd01749">
    <property type="entry name" value="GATase1_PB"/>
    <property type="match status" value="1"/>
</dbReference>
<evidence type="ECO:0000256" key="6">
    <source>
        <dbReference type="ARBA" id="ARBA00049534"/>
    </source>
</evidence>
<comment type="similarity">
    <text evidence="1">Belongs to the glutaminase PdxT/SNO family.</text>
</comment>
<keyword evidence="4" id="KW-0315">Glutamine amidotransferase</keyword>
<gene>
    <name evidence="7" type="ORF">NLI96_g9323</name>
</gene>
<dbReference type="NCBIfam" id="TIGR03800">
    <property type="entry name" value="PLP_synth_Pdx2"/>
    <property type="match status" value="1"/>
</dbReference>
<dbReference type="AlphaFoldDB" id="A0AAD5V0W4"/>
<dbReference type="EC" id="3.5.1.2" evidence="2"/>
<evidence type="ECO:0000256" key="3">
    <source>
        <dbReference type="ARBA" id="ARBA00022801"/>
    </source>
</evidence>
<dbReference type="InterPro" id="IPR002161">
    <property type="entry name" value="PdxT/SNO"/>
</dbReference>
<dbReference type="GO" id="GO:0016829">
    <property type="term" value="F:lyase activity"/>
    <property type="evidence" value="ECO:0007669"/>
    <property type="project" value="UniProtKB-KW"/>
</dbReference>
<dbReference type="PROSITE" id="PS51130">
    <property type="entry name" value="PDXT_SNO_2"/>
    <property type="match status" value="1"/>
</dbReference>
<proteinExistence type="inferred from homology"/>
<evidence type="ECO:0000313" key="8">
    <source>
        <dbReference type="Proteomes" id="UP001212997"/>
    </source>
</evidence>
<dbReference type="PANTHER" id="PTHR31559:SF0">
    <property type="entry name" value="PYRIDOXAL 5'-PHOSPHATE SYNTHASE SUBUNIT SNO1-RELATED"/>
    <property type="match status" value="1"/>
</dbReference>
<evidence type="ECO:0000256" key="5">
    <source>
        <dbReference type="ARBA" id="ARBA00023239"/>
    </source>
</evidence>
<reference evidence="7" key="1">
    <citation type="submission" date="2022-07" db="EMBL/GenBank/DDBJ databases">
        <title>Genome Sequence of Physisporinus lineatus.</title>
        <authorList>
            <person name="Buettner E."/>
        </authorList>
    </citation>
    <scope>NUCLEOTIDE SEQUENCE</scope>
    <source>
        <strain evidence="7">VT162</strain>
    </source>
</reference>
<sequence length="546" mass="60917">MSLTLPVINLADYDVVLKVLTAVGAIVTAGQLYRFWNFLWLYFLRPSSVQRYLHGSEPYALITGASDGIGKEVAKELRRRGFNLILHGRNEAKMRRVVDEIKSDGILKDVKYFLASAEDDNLNFEKLVAPFKGLNITLLLNNVGGGRDRPNRLDEHSEEDLMGDIRVNALFTFYLTRSLLPQLRSSGRPALVAFMGSMAADIHAPRLYNYAPSKAFLWQLTRCLNTDERWWKPSKVTFTYLAVGEVHTNTQRAPINFLRPSAARFAKSVVASFGSGRERITPYAPHAFQQYAMGFLGEKAIENFAANMMKEYLAQDFKNIKISSLQGAFAEHQVMLKKVNVKNKIVVVLVRTQEDLEKCDALIIPGGESTTIALLARLAGVLEPLREFAKTKPIWGTCAGAILLAQSVENAKKGGQELLSAMSVTVARNGWGSQVESFEAPLEVEGLRESQRPFHGIFIRAPVVISLNPSPVDPPLAIISRISASLLPSTQTLVPLDEDDTDPRDSRTIVALKQGRHLLTTFHPELTKDYRFHEYFITECVLPSLV</sequence>
<dbReference type="InterPro" id="IPR036291">
    <property type="entry name" value="NAD(P)-bd_dom_sf"/>
</dbReference>
<dbReference type="InterPro" id="IPR021196">
    <property type="entry name" value="PdxT/SNO_CS"/>
</dbReference>
<dbReference type="PROSITE" id="PS51273">
    <property type="entry name" value="GATASE_TYPE_1"/>
    <property type="match status" value="1"/>
</dbReference>
<dbReference type="GO" id="GO:1903600">
    <property type="term" value="C:glutaminase complex"/>
    <property type="evidence" value="ECO:0007669"/>
    <property type="project" value="TreeGrafter"/>
</dbReference>
<dbReference type="GO" id="GO:0005829">
    <property type="term" value="C:cytosol"/>
    <property type="evidence" value="ECO:0007669"/>
    <property type="project" value="TreeGrafter"/>
</dbReference>
<dbReference type="SUPFAM" id="SSF52317">
    <property type="entry name" value="Class I glutamine amidotransferase-like"/>
    <property type="match status" value="1"/>
</dbReference>
<dbReference type="Proteomes" id="UP001212997">
    <property type="component" value="Unassembled WGS sequence"/>
</dbReference>
<protein>
    <recommendedName>
        <fullName evidence="2">glutaminase</fullName>
        <ecNumber evidence="2">3.5.1.2</ecNumber>
    </recommendedName>
</protein>
<dbReference type="PRINTS" id="PR00081">
    <property type="entry name" value="GDHRDH"/>
</dbReference>
<dbReference type="GO" id="GO:0042823">
    <property type="term" value="P:pyridoxal phosphate biosynthetic process"/>
    <property type="evidence" value="ECO:0007669"/>
    <property type="project" value="InterPro"/>
</dbReference>